<evidence type="ECO:0000256" key="2">
    <source>
        <dbReference type="ARBA" id="ARBA00023125"/>
    </source>
</evidence>
<dbReference type="SMART" id="SM00895">
    <property type="entry name" value="FCD"/>
    <property type="match status" value="1"/>
</dbReference>
<feature type="domain" description="HTH gntR-type" evidence="4">
    <location>
        <begin position="21"/>
        <end position="88"/>
    </location>
</feature>
<dbReference type="AlphaFoldDB" id="C5BNU2"/>
<dbReference type="SUPFAM" id="SSF46785">
    <property type="entry name" value="Winged helix' DNA-binding domain"/>
    <property type="match status" value="1"/>
</dbReference>
<dbReference type="PROSITE" id="PS50949">
    <property type="entry name" value="HTH_GNTR"/>
    <property type="match status" value="1"/>
</dbReference>
<keyword evidence="6" id="KW-1185">Reference proteome</keyword>
<dbReference type="Proteomes" id="UP000009080">
    <property type="component" value="Chromosome"/>
</dbReference>
<dbReference type="STRING" id="377629.TERTU_0672"/>
<dbReference type="GeneID" id="93857948"/>
<dbReference type="PANTHER" id="PTHR43537">
    <property type="entry name" value="TRANSCRIPTIONAL REGULATOR, GNTR FAMILY"/>
    <property type="match status" value="1"/>
</dbReference>
<evidence type="ECO:0000256" key="1">
    <source>
        <dbReference type="ARBA" id="ARBA00023015"/>
    </source>
</evidence>
<dbReference type="HOGENOM" id="CLU_017584_5_2_6"/>
<sequence>MKKSGLAGVTDKNNYNINFDHPTPDQIFAFIRDEIVGMVLKPGEKIPENQMAEKFGVSRTPVREAIVKLANLGFVEVRPQRGTFVTKLSMPLILEARFIREAIEIAVVSSLAQMDDPSVLHECENILEQQVVAANAQDAMTFQYLDDEFHRALAGATGYSRVSKVIEAEKAHMDRVRNLSLVELTGQYEQVLTQHKAIIKAIKSGSVEDAKAAMGYHMKDVFNILQVAPEQHPEYFI</sequence>
<dbReference type="GO" id="GO:0003700">
    <property type="term" value="F:DNA-binding transcription factor activity"/>
    <property type="evidence" value="ECO:0007669"/>
    <property type="project" value="InterPro"/>
</dbReference>
<keyword evidence="1" id="KW-0805">Transcription regulation</keyword>
<protein>
    <submittedName>
        <fullName evidence="5">Transcriptional regulator, GntR family</fullName>
    </submittedName>
</protein>
<name>C5BNU2_TERTT</name>
<evidence type="ECO:0000256" key="3">
    <source>
        <dbReference type="ARBA" id="ARBA00023163"/>
    </source>
</evidence>
<evidence type="ECO:0000313" key="5">
    <source>
        <dbReference type="EMBL" id="ACR11651.1"/>
    </source>
</evidence>
<dbReference type="InterPro" id="IPR000524">
    <property type="entry name" value="Tscrpt_reg_HTH_GntR"/>
</dbReference>
<gene>
    <name evidence="5" type="ordered locus">TERTU_0672</name>
</gene>
<accession>C5BNU2</accession>
<dbReference type="RefSeq" id="WP_015817763.1">
    <property type="nucleotide sequence ID" value="NC_012997.1"/>
</dbReference>
<dbReference type="SUPFAM" id="SSF48008">
    <property type="entry name" value="GntR ligand-binding domain-like"/>
    <property type="match status" value="1"/>
</dbReference>
<dbReference type="InterPro" id="IPR011711">
    <property type="entry name" value="GntR_C"/>
</dbReference>
<dbReference type="SMART" id="SM00345">
    <property type="entry name" value="HTH_GNTR"/>
    <property type="match status" value="1"/>
</dbReference>
<dbReference type="InterPro" id="IPR036390">
    <property type="entry name" value="WH_DNA-bd_sf"/>
</dbReference>
<dbReference type="CDD" id="cd07377">
    <property type="entry name" value="WHTH_GntR"/>
    <property type="match status" value="1"/>
</dbReference>
<dbReference type="OrthoDB" id="9799812at2"/>
<evidence type="ECO:0000259" key="4">
    <source>
        <dbReference type="PROSITE" id="PS50949"/>
    </source>
</evidence>
<evidence type="ECO:0000313" key="6">
    <source>
        <dbReference type="Proteomes" id="UP000009080"/>
    </source>
</evidence>
<proteinExistence type="predicted"/>
<dbReference type="GO" id="GO:0003677">
    <property type="term" value="F:DNA binding"/>
    <property type="evidence" value="ECO:0007669"/>
    <property type="project" value="UniProtKB-KW"/>
</dbReference>
<dbReference type="EMBL" id="CP001614">
    <property type="protein sequence ID" value="ACR11651.1"/>
    <property type="molecule type" value="Genomic_DNA"/>
</dbReference>
<dbReference type="PANTHER" id="PTHR43537:SF6">
    <property type="entry name" value="HTH-TYPE TRANSCRIPTIONAL REPRESSOR RSPR"/>
    <property type="match status" value="1"/>
</dbReference>
<dbReference type="Gene3D" id="1.20.120.530">
    <property type="entry name" value="GntR ligand-binding domain-like"/>
    <property type="match status" value="1"/>
</dbReference>
<organism evidence="5 6">
    <name type="scientific">Teredinibacter turnerae (strain ATCC 39867 / T7901)</name>
    <dbReference type="NCBI Taxonomy" id="377629"/>
    <lineage>
        <taxon>Bacteria</taxon>
        <taxon>Pseudomonadati</taxon>
        <taxon>Pseudomonadota</taxon>
        <taxon>Gammaproteobacteria</taxon>
        <taxon>Cellvibrionales</taxon>
        <taxon>Cellvibrionaceae</taxon>
        <taxon>Teredinibacter</taxon>
    </lineage>
</organism>
<dbReference type="PRINTS" id="PR00035">
    <property type="entry name" value="HTHGNTR"/>
</dbReference>
<dbReference type="InterPro" id="IPR036388">
    <property type="entry name" value="WH-like_DNA-bd_sf"/>
</dbReference>
<reference evidence="5 6" key="1">
    <citation type="journal article" date="2009" name="PLoS ONE">
        <title>The complete genome of Teredinibacter turnerae T7901: an intracellular endosymbiont of marine wood-boring bivalves (shipworms).</title>
        <authorList>
            <person name="Yang J.C."/>
            <person name="Madupu R."/>
            <person name="Durkin A.S."/>
            <person name="Ekborg N.A."/>
            <person name="Pedamallu C.S."/>
            <person name="Hostetler J.B."/>
            <person name="Radune D."/>
            <person name="Toms B.S."/>
            <person name="Henrissat B."/>
            <person name="Coutinho P.M."/>
            <person name="Schwarz S."/>
            <person name="Field L."/>
            <person name="Trindade-Silva A.E."/>
            <person name="Soares C.A.G."/>
            <person name="Elshahawi S."/>
            <person name="Hanora A."/>
            <person name="Schmidt E.W."/>
            <person name="Haygood M.G."/>
            <person name="Posfai J."/>
            <person name="Benner J."/>
            <person name="Madinger C."/>
            <person name="Nove J."/>
            <person name="Anton B."/>
            <person name="Chaudhary K."/>
            <person name="Foster J."/>
            <person name="Holman A."/>
            <person name="Kumar S."/>
            <person name="Lessard P.A."/>
            <person name="Luyten Y.A."/>
            <person name="Slatko B."/>
            <person name="Wood N."/>
            <person name="Wu B."/>
            <person name="Teplitski M."/>
            <person name="Mougous J.D."/>
            <person name="Ward N."/>
            <person name="Eisen J.A."/>
            <person name="Badger J.H."/>
            <person name="Distel D.L."/>
        </authorList>
    </citation>
    <scope>NUCLEOTIDE SEQUENCE [LARGE SCALE GENOMIC DNA]</scope>
    <source>
        <strain evidence="6">ATCC 39867 / T7901</strain>
    </source>
</reference>
<dbReference type="Pfam" id="PF00392">
    <property type="entry name" value="GntR"/>
    <property type="match status" value="1"/>
</dbReference>
<dbReference type="eggNOG" id="COG1802">
    <property type="taxonomic scope" value="Bacteria"/>
</dbReference>
<dbReference type="KEGG" id="ttu:TERTU_0672"/>
<dbReference type="InterPro" id="IPR008920">
    <property type="entry name" value="TF_FadR/GntR_C"/>
</dbReference>
<keyword evidence="2" id="KW-0238">DNA-binding</keyword>
<dbReference type="Pfam" id="PF07729">
    <property type="entry name" value="FCD"/>
    <property type="match status" value="1"/>
</dbReference>
<dbReference type="Gene3D" id="1.10.10.10">
    <property type="entry name" value="Winged helix-like DNA-binding domain superfamily/Winged helix DNA-binding domain"/>
    <property type="match status" value="1"/>
</dbReference>
<keyword evidence="3" id="KW-0804">Transcription</keyword>